<dbReference type="Gene3D" id="2.40.50.40">
    <property type="match status" value="1"/>
</dbReference>
<protein>
    <recommendedName>
        <fullName evidence="16">Integrase catalytic domain-containing protein</fullName>
    </recommendedName>
</protein>
<sequence>MVESKTKDQIRKLQQTDPEIQRIIKDVHSGLDHKGKYTIMNNMLYRKGRIYIPDNVEIQRMLLWEVHDCQLAGHGGQRRSYEHLKEHVFWPKMKDDVIEYVQTCPTCQIVRQQKIKPAGLLQPMPVPNRPWDMVSMDFITDLPTSDGHNAIMAVVDYFSKQAHFIPMKPPMPAKVVAQTFFQKVFKYHGLPLAIVSNRDTRFMSDLWQELFSILGTQLRFSSAYHPETDGQTERVNQTIEHYLRSYIQADQKDWATHLDILEFHYNSSIHSSTSMSPFEVATGKSVITPMALMSDEVLVAADRECGNFLRDWQSKLRQAKEALIKSKERMVRIANQTRTEAPDYQVGDLVLVNSNNIILPRNFTPKFNHRYYGPYRISHRFNQVTYQLALPPEIHIHNSFHVSLLKRFRPDTRFGRQVTLVEDPIEQRQAELILKENSSQFLVKWRGRPLKEATWVSKQSMPPTAQSLIESFQSTHPSTSQARIP</sequence>
<evidence type="ECO:0000313" key="14">
    <source>
        <dbReference type="EMBL" id="KAH7434427.1"/>
    </source>
</evidence>
<dbReference type="InterPro" id="IPR050951">
    <property type="entry name" value="Retrovirus_Pol_polyprotein"/>
</dbReference>
<evidence type="ECO:0000256" key="11">
    <source>
        <dbReference type="SAM" id="Coils"/>
    </source>
</evidence>
<dbReference type="GO" id="GO:0015074">
    <property type="term" value="P:DNA integration"/>
    <property type="evidence" value="ECO:0007669"/>
    <property type="project" value="UniProtKB-KW"/>
</dbReference>
<keyword evidence="10" id="KW-0233">DNA recombination</keyword>
<dbReference type="GO" id="GO:0046872">
    <property type="term" value="F:metal ion binding"/>
    <property type="evidence" value="ECO:0007669"/>
    <property type="project" value="UniProtKB-KW"/>
</dbReference>
<evidence type="ECO:0000256" key="3">
    <source>
        <dbReference type="ARBA" id="ARBA00022750"/>
    </source>
</evidence>
<dbReference type="GO" id="GO:0004190">
    <property type="term" value="F:aspartic-type endopeptidase activity"/>
    <property type="evidence" value="ECO:0007669"/>
    <property type="project" value="UniProtKB-KW"/>
</dbReference>
<dbReference type="Gene3D" id="1.10.340.70">
    <property type="match status" value="1"/>
</dbReference>
<dbReference type="EMBL" id="CM035411">
    <property type="protein sequence ID" value="KAH7434427.1"/>
    <property type="molecule type" value="Genomic_DNA"/>
</dbReference>
<keyword evidence="8" id="KW-0808">Transferase</keyword>
<dbReference type="GO" id="GO:0003677">
    <property type="term" value="F:DNA binding"/>
    <property type="evidence" value="ECO:0007669"/>
    <property type="project" value="UniProtKB-KW"/>
</dbReference>
<feature type="domain" description="Integrase catalytic" evidence="13">
    <location>
        <begin position="126"/>
        <end position="285"/>
    </location>
</feature>
<comment type="caution">
    <text evidence="14">The sequence shown here is derived from an EMBL/GenBank/DDBJ whole genome shotgun (WGS) entry which is preliminary data.</text>
</comment>
<keyword evidence="15" id="KW-1185">Reference proteome</keyword>
<evidence type="ECO:0000256" key="9">
    <source>
        <dbReference type="ARBA" id="ARBA00023125"/>
    </source>
</evidence>
<dbReference type="SUPFAM" id="SSF53098">
    <property type="entry name" value="Ribonuclease H-like"/>
    <property type="match status" value="1"/>
</dbReference>
<dbReference type="PROSITE" id="PS50994">
    <property type="entry name" value="INTEGRASE"/>
    <property type="match status" value="1"/>
</dbReference>
<gene>
    <name evidence="14" type="ORF">KP509_06G017200</name>
</gene>
<dbReference type="Pfam" id="PF00385">
    <property type="entry name" value="Chromo"/>
    <property type="match status" value="1"/>
</dbReference>
<keyword evidence="1" id="KW-0645">Protease</keyword>
<dbReference type="PANTHER" id="PTHR37984:SF15">
    <property type="entry name" value="INTEGRASE CATALYTIC DOMAIN-CONTAINING PROTEIN"/>
    <property type="match status" value="1"/>
</dbReference>
<accession>A0A8T2UEG3</accession>
<dbReference type="InterPro" id="IPR000953">
    <property type="entry name" value="Chromo/chromo_shadow_dom"/>
</dbReference>
<dbReference type="SUPFAM" id="SSF54160">
    <property type="entry name" value="Chromo domain-like"/>
    <property type="match status" value="1"/>
</dbReference>
<dbReference type="GO" id="GO:0006310">
    <property type="term" value="P:DNA recombination"/>
    <property type="evidence" value="ECO:0007669"/>
    <property type="project" value="UniProtKB-KW"/>
</dbReference>
<evidence type="ECO:0000256" key="5">
    <source>
        <dbReference type="ARBA" id="ARBA00022842"/>
    </source>
</evidence>
<dbReference type="InterPro" id="IPR001584">
    <property type="entry name" value="Integrase_cat-core"/>
</dbReference>
<dbReference type="AlphaFoldDB" id="A0A8T2UEG3"/>
<evidence type="ECO:0000259" key="12">
    <source>
        <dbReference type="PROSITE" id="PS50013"/>
    </source>
</evidence>
<keyword evidence="8" id="KW-0548">Nucleotidyltransferase</keyword>
<dbReference type="Proteomes" id="UP000825935">
    <property type="component" value="Chromosome 6"/>
</dbReference>
<evidence type="ECO:0000259" key="13">
    <source>
        <dbReference type="PROSITE" id="PS50994"/>
    </source>
</evidence>
<dbReference type="Gene3D" id="3.30.420.10">
    <property type="entry name" value="Ribonuclease H-like superfamily/Ribonuclease H"/>
    <property type="match status" value="1"/>
</dbReference>
<dbReference type="OMA" id="MINCETG"/>
<reference evidence="14" key="1">
    <citation type="submission" date="2021-08" db="EMBL/GenBank/DDBJ databases">
        <title>WGS assembly of Ceratopteris richardii.</title>
        <authorList>
            <person name="Marchant D.B."/>
            <person name="Chen G."/>
            <person name="Jenkins J."/>
            <person name="Shu S."/>
            <person name="Leebens-Mack J."/>
            <person name="Grimwood J."/>
            <person name="Schmutz J."/>
            <person name="Soltis P."/>
            <person name="Soltis D."/>
            <person name="Chen Z.-H."/>
        </authorList>
    </citation>
    <scope>NUCLEOTIDE SEQUENCE</scope>
    <source>
        <strain evidence="14">Whitten #5841</strain>
        <tissue evidence="14">Leaf</tissue>
    </source>
</reference>
<dbReference type="GO" id="GO:0006508">
    <property type="term" value="P:proteolysis"/>
    <property type="evidence" value="ECO:0007669"/>
    <property type="project" value="UniProtKB-KW"/>
</dbReference>
<evidence type="ECO:0000256" key="1">
    <source>
        <dbReference type="ARBA" id="ARBA00022670"/>
    </source>
</evidence>
<proteinExistence type="predicted"/>
<dbReference type="InterPro" id="IPR041588">
    <property type="entry name" value="Integrase_H2C2"/>
</dbReference>
<feature type="domain" description="Chromo" evidence="12">
    <location>
        <begin position="419"/>
        <end position="484"/>
    </location>
</feature>
<evidence type="ECO:0000313" key="15">
    <source>
        <dbReference type="Proteomes" id="UP000825935"/>
    </source>
</evidence>
<dbReference type="GO" id="GO:0003887">
    <property type="term" value="F:DNA-directed DNA polymerase activity"/>
    <property type="evidence" value="ECO:0007669"/>
    <property type="project" value="UniProtKB-KW"/>
</dbReference>
<dbReference type="OrthoDB" id="1938712at2759"/>
<evidence type="ECO:0008006" key="16">
    <source>
        <dbReference type="Google" id="ProtNLM"/>
    </source>
</evidence>
<dbReference type="Pfam" id="PF24626">
    <property type="entry name" value="SH3_Tf2-1"/>
    <property type="match status" value="1"/>
</dbReference>
<keyword evidence="9" id="KW-0238">DNA-binding</keyword>
<dbReference type="PROSITE" id="PS50013">
    <property type="entry name" value="CHROMO_2"/>
    <property type="match status" value="1"/>
</dbReference>
<dbReference type="PANTHER" id="PTHR37984">
    <property type="entry name" value="PROTEIN CBG26694"/>
    <property type="match status" value="1"/>
</dbReference>
<keyword evidence="6" id="KW-0229">DNA integration</keyword>
<keyword evidence="11" id="KW-0175">Coiled coil</keyword>
<evidence type="ECO:0000256" key="6">
    <source>
        <dbReference type="ARBA" id="ARBA00022908"/>
    </source>
</evidence>
<keyword evidence="8" id="KW-0239">DNA-directed DNA polymerase</keyword>
<keyword evidence="5" id="KW-0460">Magnesium</keyword>
<dbReference type="InterPro" id="IPR056924">
    <property type="entry name" value="SH3_Tf2-1"/>
</dbReference>
<dbReference type="InterPro" id="IPR036397">
    <property type="entry name" value="RNaseH_sf"/>
</dbReference>
<evidence type="ECO:0000256" key="4">
    <source>
        <dbReference type="ARBA" id="ARBA00022801"/>
    </source>
</evidence>
<keyword evidence="2" id="KW-0479">Metal-binding</keyword>
<keyword evidence="3" id="KW-0064">Aspartyl protease</keyword>
<dbReference type="InterPro" id="IPR012337">
    <property type="entry name" value="RNaseH-like_sf"/>
</dbReference>
<feature type="coiled-coil region" evidence="11">
    <location>
        <begin position="309"/>
        <end position="336"/>
    </location>
</feature>
<dbReference type="InterPro" id="IPR023780">
    <property type="entry name" value="Chromo_domain"/>
</dbReference>
<dbReference type="Pfam" id="PF17921">
    <property type="entry name" value="Integrase_H2C2"/>
    <property type="match status" value="1"/>
</dbReference>
<evidence type="ECO:0000256" key="10">
    <source>
        <dbReference type="ARBA" id="ARBA00023172"/>
    </source>
</evidence>
<organism evidence="14 15">
    <name type="scientific">Ceratopteris richardii</name>
    <name type="common">Triangle waterfern</name>
    <dbReference type="NCBI Taxonomy" id="49495"/>
    <lineage>
        <taxon>Eukaryota</taxon>
        <taxon>Viridiplantae</taxon>
        <taxon>Streptophyta</taxon>
        <taxon>Embryophyta</taxon>
        <taxon>Tracheophyta</taxon>
        <taxon>Polypodiopsida</taxon>
        <taxon>Polypodiidae</taxon>
        <taxon>Polypodiales</taxon>
        <taxon>Pteridineae</taxon>
        <taxon>Pteridaceae</taxon>
        <taxon>Parkerioideae</taxon>
        <taxon>Ceratopteris</taxon>
    </lineage>
</organism>
<keyword evidence="7" id="KW-0695">RNA-directed DNA polymerase</keyword>
<dbReference type="InterPro" id="IPR016197">
    <property type="entry name" value="Chromo-like_dom_sf"/>
</dbReference>
<dbReference type="GO" id="GO:0003964">
    <property type="term" value="F:RNA-directed DNA polymerase activity"/>
    <property type="evidence" value="ECO:0007669"/>
    <property type="project" value="UniProtKB-KW"/>
</dbReference>
<keyword evidence="4" id="KW-0378">Hydrolase</keyword>
<name>A0A8T2UEG3_CERRI</name>
<evidence type="ECO:0000256" key="7">
    <source>
        <dbReference type="ARBA" id="ARBA00022918"/>
    </source>
</evidence>
<evidence type="ECO:0000256" key="8">
    <source>
        <dbReference type="ARBA" id="ARBA00022932"/>
    </source>
</evidence>
<dbReference type="FunFam" id="3.30.420.10:FF:000032">
    <property type="entry name" value="Retrovirus-related Pol polyprotein from transposon 297-like Protein"/>
    <property type="match status" value="1"/>
</dbReference>
<evidence type="ECO:0000256" key="2">
    <source>
        <dbReference type="ARBA" id="ARBA00022723"/>
    </source>
</evidence>